<proteinExistence type="predicted"/>
<organism evidence="1">
    <name type="scientific">Eutreptiella gymnastica</name>
    <dbReference type="NCBI Taxonomy" id="73025"/>
    <lineage>
        <taxon>Eukaryota</taxon>
        <taxon>Discoba</taxon>
        <taxon>Euglenozoa</taxon>
        <taxon>Euglenida</taxon>
        <taxon>Spirocuta</taxon>
        <taxon>Euglenophyceae</taxon>
        <taxon>Eutreptiales</taxon>
        <taxon>Eutreptiaceae</taxon>
        <taxon>Eutreptiella</taxon>
    </lineage>
</organism>
<evidence type="ECO:0000313" key="1">
    <source>
        <dbReference type="EMBL" id="CAE0810465.1"/>
    </source>
</evidence>
<dbReference type="AlphaFoldDB" id="A0A7S4FR56"/>
<gene>
    <name evidence="1" type="ORF">EGYM00163_LOCUS21600</name>
</gene>
<name>A0A7S4FR56_9EUGL</name>
<protein>
    <submittedName>
        <fullName evidence="1">Uncharacterized protein</fullName>
    </submittedName>
</protein>
<sequence length="157" mass="17788">MITLSREIWDHNWRPLHRGPVHRGSADGPCIHAQSSIGEYMAARWRCTALILCRDMLWFDRQVPNGASWSTKGTDGHAQSLTARDPASAQTLQRLCRFFFGAQCGSYATRISGIQCVWARTFLTEGKKENFLGLDICYANCRRLANSKRQLAVARRD</sequence>
<dbReference type="EMBL" id="HBJA01061182">
    <property type="protein sequence ID" value="CAE0810465.1"/>
    <property type="molecule type" value="Transcribed_RNA"/>
</dbReference>
<accession>A0A7S4FR56</accession>
<reference evidence="1" key="1">
    <citation type="submission" date="2021-01" db="EMBL/GenBank/DDBJ databases">
        <authorList>
            <person name="Corre E."/>
            <person name="Pelletier E."/>
            <person name="Niang G."/>
            <person name="Scheremetjew M."/>
            <person name="Finn R."/>
            <person name="Kale V."/>
            <person name="Holt S."/>
            <person name="Cochrane G."/>
            <person name="Meng A."/>
            <person name="Brown T."/>
            <person name="Cohen L."/>
        </authorList>
    </citation>
    <scope>NUCLEOTIDE SEQUENCE</scope>
    <source>
        <strain evidence="1">CCMP1594</strain>
    </source>
</reference>